<dbReference type="EMBL" id="LT670817">
    <property type="protein sequence ID" value="SHH34278.1"/>
    <property type="molecule type" value="Genomic_DNA"/>
</dbReference>
<dbReference type="AlphaFoldDB" id="A0A1M5S7K8"/>
<evidence type="ECO:0000313" key="1">
    <source>
        <dbReference type="EMBL" id="SHH34278.1"/>
    </source>
</evidence>
<protein>
    <recommendedName>
        <fullName evidence="3">HD/PDEase domain-containing protein</fullName>
    </recommendedName>
</protein>
<name>A0A1M5S7K8_9BRAD</name>
<dbReference type="SUPFAM" id="SSF109604">
    <property type="entry name" value="HD-domain/PDEase-like"/>
    <property type="match status" value="1"/>
</dbReference>
<reference evidence="1 2" key="1">
    <citation type="submission" date="2016-11" db="EMBL/GenBank/DDBJ databases">
        <authorList>
            <person name="Jaros S."/>
            <person name="Januszkiewicz K."/>
            <person name="Wedrychowicz H."/>
        </authorList>
    </citation>
    <scope>NUCLEOTIDE SEQUENCE [LARGE SCALE GENOMIC DNA]</scope>
    <source>
        <strain evidence="1 2">GAS138</strain>
    </source>
</reference>
<evidence type="ECO:0000313" key="2">
    <source>
        <dbReference type="Proteomes" id="UP000189796"/>
    </source>
</evidence>
<organism evidence="1 2">
    <name type="scientific">Bradyrhizobium erythrophlei</name>
    <dbReference type="NCBI Taxonomy" id="1437360"/>
    <lineage>
        <taxon>Bacteria</taxon>
        <taxon>Pseudomonadati</taxon>
        <taxon>Pseudomonadota</taxon>
        <taxon>Alphaproteobacteria</taxon>
        <taxon>Hyphomicrobiales</taxon>
        <taxon>Nitrobacteraceae</taxon>
        <taxon>Bradyrhizobium</taxon>
    </lineage>
</organism>
<dbReference type="Proteomes" id="UP000189796">
    <property type="component" value="Chromosome I"/>
</dbReference>
<accession>A0A1M5S7K8</accession>
<sequence length="304" mass="33836">MCYHRVAETGFCHTTALSQMGVQMITIPELVAQALGSFLTSETKSRFGSSDARLAEILPFAARLTLDCIGNSDALYHNIEHSMLVTLAGHDILMGRQMLRATTTGDYANFILACLTHDIGYVRGILQGDDTESYVADLSGRRVHLPRGSSDAALAPYHVDRSKLFVTERLDGTEEVDAGRIARAIEYTRFPYTSSSNDDLIEEEGLLLRAADLIGQLGDPNYLRKANALFYEFEEIGLNKTLGYDTPADVVYKYPQFYWKNVAPQIQTAIRYLNVTSSGRQWIASLYGNVFRAERDLNLSGPQQ</sequence>
<proteinExistence type="predicted"/>
<evidence type="ECO:0008006" key="3">
    <source>
        <dbReference type="Google" id="ProtNLM"/>
    </source>
</evidence>
<gene>
    <name evidence="1" type="ORF">SAMN05443248_4500</name>
</gene>